<protein>
    <submittedName>
        <fullName evidence="1">Uncharacterized protein</fullName>
    </submittedName>
</protein>
<proteinExistence type="predicted"/>
<evidence type="ECO:0000313" key="2">
    <source>
        <dbReference type="Proteomes" id="UP000031843"/>
    </source>
</evidence>
<organism evidence="1 2">
    <name type="scientific">Cupriavidus basilensis</name>
    <dbReference type="NCBI Taxonomy" id="68895"/>
    <lineage>
        <taxon>Bacteria</taxon>
        <taxon>Pseudomonadati</taxon>
        <taxon>Pseudomonadota</taxon>
        <taxon>Betaproteobacteria</taxon>
        <taxon>Burkholderiales</taxon>
        <taxon>Burkholderiaceae</taxon>
        <taxon>Cupriavidus</taxon>
    </lineage>
</organism>
<dbReference type="EMBL" id="CP010536">
    <property type="protein sequence ID" value="AJG21566.1"/>
    <property type="molecule type" value="Genomic_DNA"/>
</dbReference>
<dbReference type="KEGG" id="cbw:RR42_m4219"/>
<name>A0A0C4YLU4_9BURK</name>
<evidence type="ECO:0000313" key="1">
    <source>
        <dbReference type="EMBL" id="AJG21566.1"/>
    </source>
</evidence>
<dbReference type="AlphaFoldDB" id="A0A0C4YLU4"/>
<accession>A0A0C4YLU4</accession>
<gene>
    <name evidence="1" type="ORF">RR42_m4219</name>
</gene>
<sequence length="37" mass="4408">MGIQGFHDADLLLWRRPARRTRAAAVHRVRRAHAWCR</sequence>
<dbReference type="Proteomes" id="UP000031843">
    <property type="component" value="Chromosome main"/>
</dbReference>
<keyword evidence="2" id="KW-1185">Reference proteome</keyword>
<reference evidence="1 2" key="1">
    <citation type="journal article" date="2015" name="Genome Announc.">
        <title>Complete Genome Sequence of Cupriavidus basilensis 4G11, Isolated from the Oak Ridge Field Research Center Site.</title>
        <authorList>
            <person name="Ray J."/>
            <person name="Waters R.J."/>
            <person name="Skerker J.M."/>
            <person name="Kuehl J.V."/>
            <person name="Price M.N."/>
            <person name="Huang J."/>
            <person name="Chakraborty R."/>
            <person name="Arkin A.P."/>
            <person name="Deutschbauer A."/>
        </authorList>
    </citation>
    <scope>NUCLEOTIDE SEQUENCE [LARGE SCALE GENOMIC DNA]</scope>
    <source>
        <strain evidence="1">4G11</strain>
    </source>
</reference>